<evidence type="ECO:0000256" key="1">
    <source>
        <dbReference type="PIRSR" id="PIRSR016487-1"/>
    </source>
</evidence>
<accession>A0A2N9WVQ7</accession>
<organism evidence="3 4">
    <name type="scientific">Snodgrassella alvi</name>
    <dbReference type="NCBI Taxonomy" id="1196083"/>
    <lineage>
        <taxon>Bacteria</taxon>
        <taxon>Pseudomonadati</taxon>
        <taxon>Pseudomonadota</taxon>
        <taxon>Betaproteobacteria</taxon>
        <taxon>Neisseriales</taxon>
        <taxon>Neisseriaceae</taxon>
        <taxon>Snodgrassella</taxon>
    </lineage>
</organism>
<dbReference type="InterPro" id="IPR033469">
    <property type="entry name" value="CYTH-like_dom_sf"/>
</dbReference>
<evidence type="ECO:0000313" key="3">
    <source>
        <dbReference type="EMBL" id="PIT17453.1"/>
    </source>
</evidence>
<dbReference type="InterPro" id="IPR023577">
    <property type="entry name" value="CYTH_domain"/>
</dbReference>
<dbReference type="SMART" id="SM01118">
    <property type="entry name" value="CYTH"/>
    <property type="match status" value="1"/>
</dbReference>
<dbReference type="PIRSF" id="PIRSF016487">
    <property type="entry name" value="CYTH_UCP016487"/>
    <property type="match status" value="1"/>
</dbReference>
<name>A0A2N9WVQ7_9NEIS</name>
<dbReference type="PROSITE" id="PS51707">
    <property type="entry name" value="CYTH"/>
    <property type="match status" value="1"/>
</dbReference>
<dbReference type="Proteomes" id="UP000231293">
    <property type="component" value="Unassembled WGS sequence"/>
</dbReference>
<evidence type="ECO:0000313" key="4">
    <source>
        <dbReference type="Proteomes" id="UP000231293"/>
    </source>
</evidence>
<dbReference type="PANTHER" id="PTHR40114:SF1">
    <property type="entry name" value="SLR0698 PROTEIN"/>
    <property type="match status" value="1"/>
</dbReference>
<feature type="domain" description="CYTH" evidence="2">
    <location>
        <begin position="2"/>
        <end position="148"/>
    </location>
</feature>
<sequence>MAEEIERKFLVKGNGWRGLAPAIHFCQGYLSTIKERTVRIRICGTQAWLTIKSTNRGITRTEFEYPIPAEDARHMLSDMAEQPIIEKYRYRIPLNGLVWEVDEFLGANQGLIVAEVELNHANQQIVLPDWIGQEVSDDPRYYNSNLVSLPFTLW</sequence>
<gene>
    <name evidence="3" type="ORF">BGI32_02635</name>
</gene>
<comment type="caution">
    <text evidence="3">The sequence shown here is derived from an EMBL/GenBank/DDBJ whole genome shotgun (WGS) entry which is preliminary data.</text>
</comment>
<evidence type="ECO:0000259" key="2">
    <source>
        <dbReference type="PROSITE" id="PS51707"/>
    </source>
</evidence>
<dbReference type="InterPro" id="IPR012042">
    <property type="entry name" value="NeuTTM/CthTTM-like"/>
</dbReference>
<feature type="active site" description="Proton acceptor" evidence="1">
    <location>
        <position position="29"/>
    </location>
</feature>
<dbReference type="AlphaFoldDB" id="A0A2N9WVQ7"/>
<proteinExistence type="predicted"/>
<reference evidence="3 4" key="1">
    <citation type="journal article" date="2017" name="MBio">
        <title>Type VI secretion-mediated competition in the bee gut microbiome.</title>
        <authorList>
            <person name="Steele M.I."/>
            <person name="Kwong W.K."/>
            <person name="Powell J.E."/>
            <person name="Whiteley M."/>
            <person name="Moran N.A."/>
        </authorList>
    </citation>
    <scope>NUCLEOTIDE SEQUENCE [LARGE SCALE GENOMIC DNA]</scope>
    <source>
        <strain evidence="3 4">App2-2</strain>
    </source>
</reference>
<dbReference type="CDD" id="cd07891">
    <property type="entry name" value="CYTH-like_CthTTM-like_1"/>
    <property type="match status" value="1"/>
</dbReference>
<dbReference type="Gene3D" id="2.40.320.10">
    <property type="entry name" value="Hypothetical Protein Pfu-838710-001"/>
    <property type="match status" value="1"/>
</dbReference>
<dbReference type="Pfam" id="PF01928">
    <property type="entry name" value="CYTH"/>
    <property type="match status" value="1"/>
</dbReference>
<dbReference type="RefSeq" id="WP_100089871.1">
    <property type="nucleotide sequence ID" value="NZ_MDVB01000018.1"/>
</dbReference>
<dbReference type="SUPFAM" id="SSF55154">
    <property type="entry name" value="CYTH-like phosphatases"/>
    <property type="match status" value="1"/>
</dbReference>
<dbReference type="PANTHER" id="PTHR40114">
    <property type="entry name" value="SLR0698 PROTEIN"/>
    <property type="match status" value="1"/>
</dbReference>
<dbReference type="EMBL" id="MDVB01000018">
    <property type="protein sequence ID" value="PIT17453.1"/>
    <property type="molecule type" value="Genomic_DNA"/>
</dbReference>
<protein>
    <submittedName>
        <fullName evidence="3">Adenylate cyclase</fullName>
    </submittedName>
</protein>